<reference evidence="3" key="1">
    <citation type="journal article" date="2023" name="Int. J. Syst. Evol. Microbiol.">
        <title>Methylocystis iwaonis sp. nov., a type II methane-oxidizing bacterium from surface soil of a rice paddy field in Japan, and emended description of the genus Methylocystis (ex Whittenbury et al. 1970) Bowman et al. 1993.</title>
        <authorList>
            <person name="Kaise H."/>
            <person name="Sawadogo J.B."/>
            <person name="Alam M.S."/>
            <person name="Ueno C."/>
            <person name="Dianou D."/>
            <person name="Shinjo R."/>
            <person name="Asakawa S."/>
        </authorList>
    </citation>
    <scope>NUCLEOTIDE SEQUENCE</scope>
    <source>
        <strain evidence="3">LMG27198</strain>
    </source>
</reference>
<keyword evidence="4" id="KW-1185">Reference proteome</keyword>
<dbReference type="Proteomes" id="UP001144323">
    <property type="component" value="Unassembled WGS sequence"/>
</dbReference>
<sequence>MRNRLFLSAAVATLSLCLSQGYAQNAPHGQAGGGAATQGESSKAQKPGEEKGAAQRSEQRAQDQKSQRDAREAEKPGQTGAADKKDEKDEKHGAATREEKKHGAAAKKEEEKRDAASKAEEKRNAAARKEEKKGEKHGAADENRDRTPTAQGGRETDETDRGGRMGRAGTEKEGRTGQAETDRADRAGQREQRGAADRAVGAGTRGAEAPRSATGRDAYGFGGREAERERAGRRDMQGGREAQSGREMQGGREARGGRDIQGGRETGGGRIRLSQRDQTRVRQIISQQNVQRISPNIFSPRIGAVLPPSVQFYPLPPAVISAYPQFDGYNFVMVGDDIAIIDPADREVVTVLDDSGTGATFGYGYGDDEREGFRGGYDAREGRYEGRGGRDGRYGSAQREERFRGGRSRGEAYGYAPRVRLDTRQERALYRGVIDEAKSNLRQVCVRVGERVPQSVDIEPVPRSIAAEAPDAERYDYFVLNDQVVLVDPDTRIVVDIIEEPK</sequence>
<proteinExistence type="predicted"/>
<evidence type="ECO:0008006" key="5">
    <source>
        <dbReference type="Google" id="ProtNLM"/>
    </source>
</evidence>
<feature type="compositionally biased region" description="Basic and acidic residues" evidence="1">
    <location>
        <begin position="224"/>
        <end position="238"/>
    </location>
</feature>
<feature type="compositionally biased region" description="Basic and acidic residues" evidence="1">
    <location>
        <begin position="82"/>
        <end position="147"/>
    </location>
</feature>
<feature type="region of interest" description="Disordered" evidence="1">
    <location>
        <begin position="374"/>
        <end position="409"/>
    </location>
</feature>
<dbReference type="InterPro" id="IPR009642">
    <property type="entry name" value="DUF1236"/>
</dbReference>
<accession>A0A9W6GVB1</accession>
<feature type="signal peptide" evidence="2">
    <location>
        <begin position="1"/>
        <end position="23"/>
    </location>
</feature>
<gene>
    <name evidence="3" type="ORF">LMG27198_26810</name>
</gene>
<keyword evidence="2" id="KW-0732">Signal</keyword>
<dbReference type="EMBL" id="BSEC01000001">
    <property type="protein sequence ID" value="GLI93689.1"/>
    <property type="molecule type" value="Genomic_DNA"/>
</dbReference>
<name>A0A9W6GVB1_9HYPH</name>
<evidence type="ECO:0000313" key="4">
    <source>
        <dbReference type="Proteomes" id="UP001144323"/>
    </source>
</evidence>
<organism evidence="3 4">
    <name type="scientific">Methylocystis echinoides</name>
    <dbReference type="NCBI Taxonomy" id="29468"/>
    <lineage>
        <taxon>Bacteria</taxon>
        <taxon>Pseudomonadati</taxon>
        <taxon>Pseudomonadota</taxon>
        <taxon>Alphaproteobacteria</taxon>
        <taxon>Hyphomicrobiales</taxon>
        <taxon>Methylocystaceae</taxon>
        <taxon>Methylocystis</taxon>
    </lineage>
</organism>
<dbReference type="Gene3D" id="3.10.450.160">
    <property type="entry name" value="inner membrane protein cigr"/>
    <property type="match status" value="2"/>
</dbReference>
<comment type="caution">
    <text evidence="3">The sequence shown here is derived from an EMBL/GenBank/DDBJ whole genome shotgun (WGS) entry which is preliminary data.</text>
</comment>
<evidence type="ECO:0000313" key="3">
    <source>
        <dbReference type="EMBL" id="GLI93689.1"/>
    </source>
</evidence>
<dbReference type="RefSeq" id="WP_281803652.1">
    <property type="nucleotide sequence ID" value="NZ_BSEC01000001.1"/>
</dbReference>
<protein>
    <recommendedName>
        <fullName evidence="5">DUF1236 domain-containing protein</fullName>
    </recommendedName>
</protein>
<feature type="region of interest" description="Disordered" evidence="1">
    <location>
        <begin position="23"/>
        <end position="279"/>
    </location>
</feature>
<dbReference type="Pfam" id="PF06823">
    <property type="entry name" value="DUF1236"/>
    <property type="match status" value="2"/>
</dbReference>
<feature type="compositionally biased region" description="Basic and acidic residues" evidence="1">
    <location>
        <begin position="46"/>
        <end position="75"/>
    </location>
</feature>
<evidence type="ECO:0000256" key="1">
    <source>
        <dbReference type="SAM" id="MobiDB-lite"/>
    </source>
</evidence>
<dbReference type="AlphaFoldDB" id="A0A9W6GVB1"/>
<feature type="compositionally biased region" description="Basic and acidic residues" evidence="1">
    <location>
        <begin position="154"/>
        <end position="196"/>
    </location>
</feature>
<feature type="chain" id="PRO_5040776039" description="DUF1236 domain-containing protein" evidence="2">
    <location>
        <begin position="24"/>
        <end position="502"/>
    </location>
</feature>
<feature type="compositionally biased region" description="Basic and acidic residues" evidence="1">
    <location>
        <begin position="249"/>
        <end position="262"/>
    </location>
</feature>
<evidence type="ECO:0000256" key="2">
    <source>
        <dbReference type="SAM" id="SignalP"/>
    </source>
</evidence>